<keyword evidence="2" id="KW-1185">Reference proteome</keyword>
<dbReference type="EMBL" id="JAXAFO010000039">
    <property type="protein sequence ID" value="MDX6851086.1"/>
    <property type="molecule type" value="Genomic_DNA"/>
</dbReference>
<dbReference type="PANTHER" id="PTHR43747">
    <property type="entry name" value="FAD-BINDING PROTEIN"/>
    <property type="match status" value="1"/>
</dbReference>
<gene>
    <name evidence="1" type="ORF">SCD92_17040</name>
</gene>
<organism evidence="1 2">
    <name type="scientific">Gilvimarinus gilvus</name>
    <dbReference type="NCBI Taxonomy" id="3058038"/>
    <lineage>
        <taxon>Bacteria</taxon>
        <taxon>Pseudomonadati</taxon>
        <taxon>Pseudomonadota</taxon>
        <taxon>Gammaproteobacteria</taxon>
        <taxon>Cellvibrionales</taxon>
        <taxon>Cellvibrionaceae</taxon>
        <taxon>Gilvimarinus</taxon>
    </lineage>
</organism>
<dbReference type="PANTHER" id="PTHR43747:SF4">
    <property type="entry name" value="FLAVIN-DEPENDENT TRYPTOPHAN HALOGENASE"/>
    <property type="match status" value="1"/>
</dbReference>
<dbReference type="Pfam" id="PF04820">
    <property type="entry name" value="Trp_halogenase"/>
    <property type="match status" value="1"/>
</dbReference>
<dbReference type="InterPro" id="IPR036188">
    <property type="entry name" value="FAD/NAD-bd_sf"/>
</dbReference>
<dbReference type="RefSeq" id="WP_302720663.1">
    <property type="nucleotide sequence ID" value="NZ_JAULRU010000154.1"/>
</dbReference>
<reference evidence="1 2" key="1">
    <citation type="submission" date="2023-11" db="EMBL/GenBank/DDBJ databases">
        <title>Gilvimarinus fulvus sp. nov., isolated from the surface of Kelp.</title>
        <authorList>
            <person name="Sun Y.Y."/>
            <person name="Gong Y."/>
            <person name="Du Z.J."/>
        </authorList>
    </citation>
    <scope>NUCLEOTIDE SEQUENCE [LARGE SCALE GENOMIC DNA]</scope>
    <source>
        <strain evidence="1 2">SDUM040013</strain>
    </source>
</reference>
<evidence type="ECO:0000313" key="2">
    <source>
        <dbReference type="Proteomes" id="UP001273505"/>
    </source>
</evidence>
<dbReference type="InterPro" id="IPR050816">
    <property type="entry name" value="Flavin-dep_Halogenase_NPB"/>
</dbReference>
<sequence length="499" mass="56454">MQQTIRKVVIVGGGTAGWMSAALLKKVLGPVVDIQLIESDQIATVGVGEATIPPIQHVNTVLGLNEAEFLRETKASIKLAIRFENWHREGESYFHTFGAAGQSSAFCQFHHYWRRASSWPETKSLWDYDLNYLAACAGKFSKLKTQDARLEMPYAYHFDASLYGQYLRKISEGLGVKRREGLVEDVELCQNTGGVSCLHLVGGEKVGADLFIDCSGFRALLLQKAMGVGFEDWSHWLPCDTAVSVPSERFANTLPYTRSIARDAGWQWRIPLQHRNGNGLVYCSRFVSDDEATASLMNNLGSKALDEPRINRFRTGRARRQWHKNVVGIGLASGFLEPLESTSIHLIQSAVVRLLKYFPHQGVHKGVVARYNRESQVEYEQVRDFLILHYTLNDKQGSDFWRQMQTLTLPETLQNKLNVFNEQGLLLRDDHDLFAESSWLQVLLGQGQLPRDYHPLVARMSDAQLQDMLAQTARLKAEPIAQMLSHDDFLARFTQVKTR</sequence>
<dbReference type="InterPro" id="IPR033856">
    <property type="entry name" value="Trp_halogen"/>
</dbReference>
<comment type="caution">
    <text evidence="1">The sequence shown here is derived from an EMBL/GenBank/DDBJ whole genome shotgun (WGS) entry which is preliminary data.</text>
</comment>
<name>A0ABU4S1Q7_9GAMM</name>
<evidence type="ECO:0000313" key="1">
    <source>
        <dbReference type="EMBL" id="MDX6851086.1"/>
    </source>
</evidence>
<dbReference type="Proteomes" id="UP001273505">
    <property type="component" value="Unassembled WGS sequence"/>
</dbReference>
<dbReference type="Gene3D" id="3.50.50.60">
    <property type="entry name" value="FAD/NAD(P)-binding domain"/>
    <property type="match status" value="1"/>
</dbReference>
<dbReference type="PIRSF" id="PIRSF011396">
    <property type="entry name" value="Trp_halogenase"/>
    <property type="match status" value="1"/>
</dbReference>
<dbReference type="SUPFAM" id="SSF51905">
    <property type="entry name" value="FAD/NAD(P)-binding domain"/>
    <property type="match status" value="1"/>
</dbReference>
<dbReference type="InterPro" id="IPR006905">
    <property type="entry name" value="Flavin_halogenase"/>
</dbReference>
<protein>
    <submittedName>
        <fullName evidence="1">Tryptophan halogenase family protein</fullName>
    </submittedName>
</protein>
<proteinExistence type="predicted"/>
<accession>A0ABU4S1Q7</accession>